<keyword evidence="5 8" id="KW-1133">Transmembrane helix</keyword>
<evidence type="ECO:0000313" key="9">
    <source>
        <dbReference type="EMBL" id="OAF65493.1"/>
    </source>
</evidence>
<evidence type="ECO:0000256" key="1">
    <source>
        <dbReference type="ARBA" id="ARBA00004141"/>
    </source>
</evidence>
<keyword evidence="10" id="KW-1185">Reference proteome</keyword>
<dbReference type="PANTHER" id="PTHR14233">
    <property type="entry name" value="DUF914-RELATED"/>
    <property type="match status" value="1"/>
</dbReference>
<feature type="transmembrane region" description="Helical" evidence="8">
    <location>
        <begin position="301"/>
        <end position="319"/>
    </location>
</feature>
<accession>A0A177AVU0</accession>
<evidence type="ECO:0000256" key="4">
    <source>
        <dbReference type="ARBA" id="ARBA00022692"/>
    </source>
</evidence>
<dbReference type="PANTHER" id="PTHR14233:SF4">
    <property type="entry name" value="SOLUTE CARRIER FAMILY 35 MEMBER F2"/>
    <property type="match status" value="1"/>
</dbReference>
<feature type="transmembrane region" description="Helical" evidence="8">
    <location>
        <begin position="275"/>
        <end position="295"/>
    </location>
</feature>
<evidence type="ECO:0000256" key="8">
    <source>
        <dbReference type="SAM" id="Phobius"/>
    </source>
</evidence>
<name>A0A177AVU0_9BILA</name>
<evidence type="ECO:0000256" key="7">
    <source>
        <dbReference type="ARBA" id="ARBA00037727"/>
    </source>
</evidence>
<feature type="transmembrane region" description="Helical" evidence="8">
    <location>
        <begin position="247"/>
        <end position="268"/>
    </location>
</feature>
<feature type="transmembrane region" description="Helical" evidence="8">
    <location>
        <begin position="21"/>
        <end position="46"/>
    </location>
</feature>
<comment type="subcellular location">
    <subcellularLocation>
        <location evidence="1">Membrane</location>
        <topology evidence="1">Multi-pass membrane protein</topology>
    </subcellularLocation>
</comment>
<dbReference type="InterPro" id="IPR052221">
    <property type="entry name" value="SLC35F_Transporter"/>
</dbReference>
<evidence type="ECO:0000313" key="10">
    <source>
        <dbReference type="Proteomes" id="UP000078046"/>
    </source>
</evidence>
<feature type="transmembrane region" description="Helical" evidence="8">
    <location>
        <begin position="210"/>
        <end position="227"/>
    </location>
</feature>
<feature type="transmembrane region" description="Helical" evidence="8">
    <location>
        <begin position="119"/>
        <end position="142"/>
    </location>
</feature>
<feature type="transmembrane region" description="Helical" evidence="8">
    <location>
        <begin position="180"/>
        <end position="198"/>
    </location>
</feature>
<evidence type="ECO:0000256" key="3">
    <source>
        <dbReference type="ARBA" id="ARBA00022448"/>
    </source>
</evidence>
<feature type="transmembrane region" description="Helical" evidence="8">
    <location>
        <begin position="95"/>
        <end position="113"/>
    </location>
</feature>
<gene>
    <name evidence="9" type="ORF">A3Q56_06798</name>
</gene>
<keyword evidence="3" id="KW-0813">Transport</keyword>
<dbReference type="Pfam" id="PF06027">
    <property type="entry name" value="SLC35F"/>
    <property type="match status" value="1"/>
</dbReference>
<dbReference type="GO" id="GO:0022857">
    <property type="term" value="F:transmembrane transporter activity"/>
    <property type="evidence" value="ECO:0007669"/>
    <property type="project" value="InterPro"/>
</dbReference>
<feature type="transmembrane region" description="Helical" evidence="8">
    <location>
        <begin position="58"/>
        <end position="74"/>
    </location>
</feature>
<evidence type="ECO:0000256" key="5">
    <source>
        <dbReference type="ARBA" id="ARBA00022989"/>
    </source>
</evidence>
<dbReference type="EMBL" id="LWCA01001264">
    <property type="protein sequence ID" value="OAF65493.1"/>
    <property type="molecule type" value="Genomic_DNA"/>
</dbReference>
<keyword evidence="6 8" id="KW-0472">Membrane</keyword>
<dbReference type="AlphaFoldDB" id="A0A177AVU0"/>
<evidence type="ECO:0000256" key="6">
    <source>
        <dbReference type="ARBA" id="ARBA00023136"/>
    </source>
</evidence>
<comment type="function">
    <text evidence="7">Putative solute transporter.</text>
</comment>
<reference evidence="9 10" key="1">
    <citation type="submission" date="2016-04" db="EMBL/GenBank/DDBJ databases">
        <title>The genome of Intoshia linei affirms orthonectids as highly simplified spiralians.</title>
        <authorList>
            <person name="Mikhailov K.V."/>
            <person name="Slusarev G.S."/>
            <person name="Nikitin M.A."/>
            <person name="Logacheva M.D."/>
            <person name="Penin A."/>
            <person name="Aleoshin V."/>
            <person name="Panchin Y.V."/>
        </authorList>
    </citation>
    <scope>NUCLEOTIDE SEQUENCE [LARGE SCALE GENOMIC DNA]</scope>
    <source>
        <strain evidence="9">Intl2013</strain>
        <tissue evidence="9">Whole animal</tissue>
    </source>
</reference>
<dbReference type="InterPro" id="IPR009262">
    <property type="entry name" value="SLC35_F1/F2/F6"/>
</dbReference>
<sequence>MNTSLIKKENNREGLKIVMRICTFFILPQFISLAIATTAITSEYLILENVEVPSFQNTLSYIAVFIMYSIFHFSRTKFLKTKGEQIFYFLKRKQTLYCFLLSILDVFANYMIVKAYQHATITTVQLLDTFIIPTVIVASIVILKTLYSWLHFLATFIAVFGMGMFVYANYLVIESGHNSVTGYVLTISAAVFYGLQNVNQEKLLQNIGQCQYLTYTAFFSIIISSILTLSLESKKIQNIDFHNSNTIMYLSIYVLSMGFLYSIIPIVLRNAGACVLNLNILSSDVYSLLAGIYFFHNDFMYMHFIGFGIIILGILIFNIQRTKQTINKKTVETPNEESSHLNV</sequence>
<dbReference type="GO" id="GO:0016020">
    <property type="term" value="C:membrane"/>
    <property type="evidence" value="ECO:0007669"/>
    <property type="project" value="UniProtKB-SubCell"/>
</dbReference>
<dbReference type="OrthoDB" id="429955at2759"/>
<keyword evidence="4 8" id="KW-0812">Transmembrane</keyword>
<evidence type="ECO:0000256" key="2">
    <source>
        <dbReference type="ARBA" id="ARBA00007863"/>
    </source>
</evidence>
<feature type="transmembrane region" description="Helical" evidence="8">
    <location>
        <begin position="149"/>
        <end position="168"/>
    </location>
</feature>
<dbReference type="Proteomes" id="UP000078046">
    <property type="component" value="Unassembled WGS sequence"/>
</dbReference>
<comment type="caution">
    <text evidence="9">The sequence shown here is derived from an EMBL/GenBank/DDBJ whole genome shotgun (WGS) entry which is preliminary data.</text>
</comment>
<protein>
    <submittedName>
        <fullName evidence="9">Solute carrier family 35 member F2</fullName>
    </submittedName>
</protein>
<comment type="similarity">
    <text evidence="2">Belongs to the SLC35F solute transporter family.</text>
</comment>
<proteinExistence type="inferred from homology"/>
<organism evidence="9 10">
    <name type="scientific">Intoshia linei</name>
    <dbReference type="NCBI Taxonomy" id="1819745"/>
    <lineage>
        <taxon>Eukaryota</taxon>
        <taxon>Metazoa</taxon>
        <taxon>Spiralia</taxon>
        <taxon>Lophotrochozoa</taxon>
        <taxon>Mesozoa</taxon>
        <taxon>Orthonectida</taxon>
        <taxon>Rhopaluridae</taxon>
        <taxon>Intoshia</taxon>
    </lineage>
</organism>